<organism evidence="2 3">
    <name type="scientific">Diaporthe ampelina</name>
    <dbReference type="NCBI Taxonomy" id="1214573"/>
    <lineage>
        <taxon>Eukaryota</taxon>
        <taxon>Fungi</taxon>
        <taxon>Dikarya</taxon>
        <taxon>Ascomycota</taxon>
        <taxon>Pezizomycotina</taxon>
        <taxon>Sordariomycetes</taxon>
        <taxon>Sordariomycetidae</taxon>
        <taxon>Diaporthales</taxon>
        <taxon>Diaporthaceae</taxon>
        <taxon>Diaporthe</taxon>
    </lineage>
</organism>
<sequence>MAKAIKPAEAKSANGIRRDLADINNMFEHLELQISPADDDGTSEIENQAESFTTTKKTTKKWRNGGNKFDLDYDDGDNEFDYYMMLYCFFENFNIIYIDDSASKQGIWDRVNDPVETIKKFNALIPTNVLDPKPGNGPLDEGDHRTRDFENAVRVRHLLSKRYTSSDRETIFFMKYMQGMIWELLEHEGEKLESENDLVAVLQDVSASKYGGQPHSRESSSRNAQIHILEHIVKDQGEGLLAFDFMTIFHVSWVVLYVVGMNQHKTLRDKSGITASPIPTSGFVEEAVNVPLGIGDHLAGKTAGDEPLPRNLARDVRRMLDKGPDTLRGDEAAWLIEEGNY</sequence>
<protein>
    <recommendedName>
        <fullName evidence="1">DUF6604 domain-containing protein</fullName>
    </recommendedName>
</protein>
<accession>A0A0G2FB86</accession>
<dbReference type="InterPro" id="IPR046539">
    <property type="entry name" value="DUF6604"/>
</dbReference>
<dbReference type="STRING" id="1214573.A0A0G2FB86"/>
<dbReference type="EMBL" id="LCUC01000353">
    <property type="protein sequence ID" value="KKY31892.1"/>
    <property type="molecule type" value="Genomic_DNA"/>
</dbReference>
<evidence type="ECO:0000313" key="3">
    <source>
        <dbReference type="Proteomes" id="UP000034680"/>
    </source>
</evidence>
<gene>
    <name evidence="2" type="ORF">UCDDA912_g08181</name>
</gene>
<name>A0A0G2FB86_9PEZI</name>
<dbReference type="Proteomes" id="UP000034680">
    <property type="component" value="Unassembled WGS sequence"/>
</dbReference>
<reference evidence="2 3" key="1">
    <citation type="submission" date="2015-05" db="EMBL/GenBank/DDBJ databases">
        <title>Distinctive expansion of gene families associated with plant cell wall degradation and secondary metabolism in the genomes of grapevine trunk pathogens.</title>
        <authorList>
            <person name="Lawrence D.P."/>
            <person name="Travadon R."/>
            <person name="Rolshausen P.E."/>
            <person name="Baumgartner K."/>
        </authorList>
    </citation>
    <scope>NUCLEOTIDE SEQUENCE [LARGE SCALE GENOMIC DNA]</scope>
    <source>
        <strain evidence="2">DA912</strain>
    </source>
</reference>
<reference evidence="2 3" key="2">
    <citation type="submission" date="2015-05" db="EMBL/GenBank/DDBJ databases">
        <authorList>
            <person name="Morales-Cruz A."/>
            <person name="Amrine K.C."/>
            <person name="Cantu D."/>
        </authorList>
    </citation>
    <scope>NUCLEOTIDE SEQUENCE [LARGE SCALE GENOMIC DNA]</scope>
    <source>
        <strain evidence="2">DA912</strain>
    </source>
</reference>
<feature type="domain" description="DUF6604" evidence="1">
    <location>
        <begin position="8"/>
        <end position="96"/>
    </location>
</feature>
<comment type="caution">
    <text evidence="2">The sequence shown here is derived from an EMBL/GenBank/DDBJ whole genome shotgun (WGS) entry which is preliminary data.</text>
</comment>
<keyword evidence="3" id="KW-1185">Reference proteome</keyword>
<proteinExistence type="predicted"/>
<evidence type="ECO:0000313" key="2">
    <source>
        <dbReference type="EMBL" id="KKY31892.1"/>
    </source>
</evidence>
<dbReference type="OrthoDB" id="5238236at2759"/>
<dbReference type="AlphaFoldDB" id="A0A0G2FB86"/>
<evidence type="ECO:0000259" key="1">
    <source>
        <dbReference type="Pfam" id="PF20253"/>
    </source>
</evidence>
<dbReference type="Pfam" id="PF20253">
    <property type="entry name" value="DUF6604"/>
    <property type="match status" value="1"/>
</dbReference>